<keyword evidence="2" id="KW-0238">DNA-binding</keyword>
<name>A0A1G1SW91_9BACT</name>
<feature type="domain" description="Tyr recombinase" evidence="4">
    <location>
        <begin position="165"/>
        <end position="344"/>
    </location>
</feature>
<dbReference type="Gene3D" id="1.10.150.130">
    <property type="match status" value="1"/>
</dbReference>
<dbReference type="GO" id="GO:0015074">
    <property type="term" value="P:DNA integration"/>
    <property type="evidence" value="ECO:0007669"/>
    <property type="project" value="InterPro"/>
</dbReference>
<dbReference type="EMBL" id="MDZA01000423">
    <property type="protein sequence ID" value="OGX82902.1"/>
    <property type="molecule type" value="Genomic_DNA"/>
</dbReference>
<dbReference type="PROSITE" id="PS51898">
    <property type="entry name" value="TYR_RECOMBINASE"/>
    <property type="match status" value="1"/>
</dbReference>
<dbReference type="Gene3D" id="1.10.443.10">
    <property type="entry name" value="Intergrase catalytic core"/>
    <property type="match status" value="1"/>
</dbReference>
<keyword evidence="3" id="KW-0233">DNA recombination</keyword>
<reference evidence="5 6" key="1">
    <citation type="submission" date="2016-08" db="EMBL/GenBank/DDBJ databases">
        <title>Hymenobacter coccineus sp. nov., Hymenobacter lapidarius sp. nov. and Hymenobacter glacialis sp. nov., isolated from Antarctic soil.</title>
        <authorList>
            <person name="Sedlacek I."/>
            <person name="Kralova S."/>
            <person name="Kyrova K."/>
            <person name="Maslanova I."/>
            <person name="Stankova E."/>
            <person name="Vrbovska V."/>
            <person name="Nemec M."/>
            <person name="Bartak M."/>
            <person name="Svec P."/>
            <person name="Busse H.-J."/>
            <person name="Pantucek R."/>
        </authorList>
    </citation>
    <scope>NUCLEOTIDE SEQUENCE [LARGE SCALE GENOMIC DNA]</scope>
    <source>
        <strain evidence="5 6">CCM 8649</strain>
    </source>
</reference>
<dbReference type="InterPro" id="IPR011010">
    <property type="entry name" value="DNA_brk_join_enz"/>
</dbReference>
<dbReference type="PANTHER" id="PTHR30349:SF64">
    <property type="entry name" value="PROPHAGE INTEGRASE INTD-RELATED"/>
    <property type="match status" value="1"/>
</dbReference>
<evidence type="ECO:0000313" key="5">
    <source>
        <dbReference type="EMBL" id="OGX82902.1"/>
    </source>
</evidence>
<dbReference type="Proteomes" id="UP000177506">
    <property type="component" value="Unassembled WGS sequence"/>
</dbReference>
<accession>A0A1G1SW91</accession>
<evidence type="ECO:0000256" key="3">
    <source>
        <dbReference type="ARBA" id="ARBA00023172"/>
    </source>
</evidence>
<dbReference type="InterPro" id="IPR013762">
    <property type="entry name" value="Integrase-like_cat_sf"/>
</dbReference>
<evidence type="ECO:0000256" key="2">
    <source>
        <dbReference type="ARBA" id="ARBA00023125"/>
    </source>
</evidence>
<evidence type="ECO:0000256" key="1">
    <source>
        <dbReference type="ARBA" id="ARBA00008857"/>
    </source>
</evidence>
<dbReference type="SUPFAM" id="SSF56349">
    <property type="entry name" value="DNA breaking-rejoining enzymes"/>
    <property type="match status" value="1"/>
</dbReference>
<dbReference type="Pfam" id="PF00589">
    <property type="entry name" value="Phage_integrase"/>
    <property type="match status" value="1"/>
</dbReference>
<dbReference type="GO" id="GO:0003677">
    <property type="term" value="F:DNA binding"/>
    <property type="evidence" value="ECO:0007669"/>
    <property type="project" value="UniProtKB-KW"/>
</dbReference>
<organism evidence="5 6">
    <name type="scientific">Hymenobacter coccineus</name>
    <dbReference type="NCBI Taxonomy" id="1908235"/>
    <lineage>
        <taxon>Bacteria</taxon>
        <taxon>Pseudomonadati</taxon>
        <taxon>Bacteroidota</taxon>
        <taxon>Cytophagia</taxon>
        <taxon>Cytophagales</taxon>
        <taxon>Hymenobacteraceae</taxon>
        <taxon>Hymenobacter</taxon>
    </lineage>
</organism>
<dbReference type="InterPro" id="IPR025269">
    <property type="entry name" value="SAM-like_dom"/>
</dbReference>
<evidence type="ECO:0000259" key="4">
    <source>
        <dbReference type="PROSITE" id="PS51898"/>
    </source>
</evidence>
<dbReference type="InterPro" id="IPR002104">
    <property type="entry name" value="Integrase_catalytic"/>
</dbReference>
<dbReference type="GO" id="GO:0006310">
    <property type="term" value="P:DNA recombination"/>
    <property type="evidence" value="ECO:0007669"/>
    <property type="project" value="UniProtKB-KW"/>
</dbReference>
<dbReference type="Pfam" id="PF13102">
    <property type="entry name" value="Phage_int_SAM_5"/>
    <property type="match status" value="1"/>
</dbReference>
<sequence>MLLDYYEHGKRYKKLLQLYVNPADKTSRNSILRNAYDETYRQALLLRNQEEQRLIRGEHDLPPVAVRDKRASFLEYYDRMAATRNANWRSVHNHLHAFTKGTLAFGDVTEEWVARFQDYLCARLQAVTVRVRMGVLTTCLSQAVREQLLPANPGQYVRKVRVKEKAPKYLTKEQIALLTANRTGLPDWFVDPFLFSCHTGLRLSDVESLTWGDIRATGQSNAGQGRLTIVKKQVKTQEEVTVPVSPHAAEILGRQRSHFQGKPKPAEVVFALKSRSQTKRYISKWRALTGLDFTYHSSRHTFGTGLQTAGVDINTTSKLMGHKSLGMTLKYAKVIDKTRSEAIDKMAAYWG</sequence>
<comment type="similarity">
    <text evidence="1">Belongs to the 'phage' integrase family.</text>
</comment>
<gene>
    <name evidence="5" type="ORF">BEN49_13185</name>
</gene>
<protein>
    <recommendedName>
        <fullName evidence="4">Tyr recombinase domain-containing protein</fullName>
    </recommendedName>
</protein>
<proteinExistence type="inferred from homology"/>
<keyword evidence="6" id="KW-1185">Reference proteome</keyword>
<dbReference type="InterPro" id="IPR010998">
    <property type="entry name" value="Integrase_recombinase_N"/>
</dbReference>
<dbReference type="PANTHER" id="PTHR30349">
    <property type="entry name" value="PHAGE INTEGRASE-RELATED"/>
    <property type="match status" value="1"/>
</dbReference>
<dbReference type="AlphaFoldDB" id="A0A1G1SW91"/>
<dbReference type="InterPro" id="IPR050090">
    <property type="entry name" value="Tyrosine_recombinase_XerCD"/>
</dbReference>
<dbReference type="CDD" id="cd01185">
    <property type="entry name" value="INTN1_C_like"/>
    <property type="match status" value="1"/>
</dbReference>
<comment type="caution">
    <text evidence="5">The sequence shown here is derived from an EMBL/GenBank/DDBJ whole genome shotgun (WGS) entry which is preliminary data.</text>
</comment>
<evidence type="ECO:0000313" key="6">
    <source>
        <dbReference type="Proteomes" id="UP000177506"/>
    </source>
</evidence>